<dbReference type="Gene3D" id="3.40.190.10">
    <property type="entry name" value="Periplasmic binding protein-like II"/>
    <property type="match status" value="1"/>
</dbReference>
<organism evidence="1">
    <name type="scientific">hydrothermal vent metagenome</name>
    <dbReference type="NCBI Taxonomy" id="652676"/>
    <lineage>
        <taxon>unclassified sequences</taxon>
        <taxon>metagenomes</taxon>
        <taxon>ecological metagenomes</taxon>
    </lineage>
</organism>
<gene>
    <name evidence="1" type="ORF">MNBD_GAMMA16-1925</name>
</gene>
<proteinExistence type="predicted"/>
<dbReference type="EMBL" id="UOFO01000042">
    <property type="protein sequence ID" value="VAW84360.1"/>
    <property type="molecule type" value="Genomic_DNA"/>
</dbReference>
<evidence type="ECO:0000313" key="1">
    <source>
        <dbReference type="EMBL" id="VAW84360.1"/>
    </source>
</evidence>
<dbReference type="SUPFAM" id="SSF53850">
    <property type="entry name" value="Periplasmic binding protein-like II"/>
    <property type="match status" value="1"/>
</dbReference>
<reference evidence="1" key="1">
    <citation type="submission" date="2018-06" db="EMBL/GenBank/DDBJ databases">
        <authorList>
            <person name="Zhirakovskaya E."/>
        </authorList>
    </citation>
    <scope>NUCLEOTIDE SEQUENCE</scope>
</reference>
<name>A0A3B0Z5U8_9ZZZZ</name>
<sequence length="165" mass="19043">MSLIKKDKLFKANSYIKAFIIALSFFSFYPVPVSALSLLADSPYIVITHKDTKVEMLSLSRLRTIFGLKVKYWEDQTPIIVYTSSPVEEEYGTFCKQILGVFPHQLRRAWDRLVYSGRARPPTTVASFKEMLEAVSTTPGAIGYLPRHEFNTTIQKIEIRERFKR</sequence>
<protein>
    <recommendedName>
        <fullName evidence="2">PBP domain-containing protein</fullName>
    </recommendedName>
</protein>
<dbReference type="AlphaFoldDB" id="A0A3B0Z5U8"/>
<evidence type="ECO:0008006" key="2">
    <source>
        <dbReference type="Google" id="ProtNLM"/>
    </source>
</evidence>
<accession>A0A3B0Z5U8</accession>